<gene>
    <name evidence="5" type="ORF">K0U00_19205</name>
</gene>
<name>A0ABS7C5K0_9BACL</name>
<evidence type="ECO:0000256" key="1">
    <source>
        <dbReference type="ARBA" id="ARBA00022741"/>
    </source>
</evidence>
<feature type="non-terminal residue" evidence="5">
    <location>
        <position position="148"/>
    </location>
</feature>
<accession>A0ABS7C5K0</accession>
<keyword evidence="3" id="KW-0238">DNA-binding</keyword>
<dbReference type="Proteomes" id="UP001519887">
    <property type="component" value="Unassembled WGS sequence"/>
</dbReference>
<dbReference type="PANTHER" id="PTHR30580">
    <property type="entry name" value="PRIMOSOMAL PROTEIN N"/>
    <property type="match status" value="1"/>
</dbReference>
<evidence type="ECO:0000313" key="5">
    <source>
        <dbReference type="EMBL" id="MBW7456162.1"/>
    </source>
</evidence>
<keyword evidence="1" id="KW-0547">Nucleotide-binding</keyword>
<protein>
    <submittedName>
        <fullName evidence="5">Primosomal protein N</fullName>
    </submittedName>
</protein>
<dbReference type="Pfam" id="PF17764">
    <property type="entry name" value="PriA_3primeBD"/>
    <property type="match status" value="1"/>
</dbReference>
<evidence type="ECO:0000313" key="6">
    <source>
        <dbReference type="Proteomes" id="UP001519887"/>
    </source>
</evidence>
<keyword evidence="2" id="KW-0067">ATP-binding</keyword>
<dbReference type="InterPro" id="IPR042115">
    <property type="entry name" value="PriA_3primeBD_sf"/>
</dbReference>
<sequence>MIAKVIVDVPSRQTDRPFDYEVPQEWTGWVEVGSRVGVPFGGRVVQGFVVSLAEWADVDRSKLKAVAELLDHTPPLSPDLIELAQWISDKYCCPLTIALQAMIPAALKGKAETTVTLSEDAVKAEHTLLSLAGGWVDYIRHNGGTVRM</sequence>
<dbReference type="InterPro" id="IPR041222">
    <property type="entry name" value="PriA_3primeBD"/>
</dbReference>
<evidence type="ECO:0000256" key="3">
    <source>
        <dbReference type="ARBA" id="ARBA00023125"/>
    </source>
</evidence>
<dbReference type="EMBL" id="JAHZIK010000512">
    <property type="protein sequence ID" value="MBW7456162.1"/>
    <property type="molecule type" value="Genomic_DNA"/>
</dbReference>
<evidence type="ECO:0000259" key="4">
    <source>
        <dbReference type="Pfam" id="PF17764"/>
    </source>
</evidence>
<comment type="caution">
    <text evidence="5">The sequence shown here is derived from an EMBL/GenBank/DDBJ whole genome shotgun (WGS) entry which is preliminary data.</text>
</comment>
<keyword evidence="6" id="KW-1185">Reference proteome</keyword>
<evidence type="ECO:0000256" key="2">
    <source>
        <dbReference type="ARBA" id="ARBA00022840"/>
    </source>
</evidence>
<proteinExistence type="predicted"/>
<organism evidence="5 6">
    <name type="scientific">Paenibacillus sepulcri</name>
    <dbReference type="NCBI Taxonomy" id="359917"/>
    <lineage>
        <taxon>Bacteria</taxon>
        <taxon>Bacillati</taxon>
        <taxon>Bacillota</taxon>
        <taxon>Bacilli</taxon>
        <taxon>Bacillales</taxon>
        <taxon>Paenibacillaceae</taxon>
        <taxon>Paenibacillus</taxon>
    </lineage>
</organism>
<feature type="domain" description="Primosomal protein N' 3' DNA-binding" evidence="4">
    <location>
        <begin position="4"/>
        <end position="104"/>
    </location>
</feature>
<dbReference type="PANTHER" id="PTHR30580:SF0">
    <property type="entry name" value="PRIMOSOMAL PROTEIN N"/>
    <property type="match status" value="1"/>
</dbReference>
<reference evidence="5 6" key="1">
    <citation type="submission" date="2021-07" db="EMBL/GenBank/DDBJ databases">
        <title>Paenibacillus radiodurans sp. nov., isolated from the southeastern edge of Tengger Desert.</title>
        <authorList>
            <person name="Zhang G."/>
        </authorList>
    </citation>
    <scope>NUCLEOTIDE SEQUENCE [LARGE SCALE GENOMIC DNA]</scope>
    <source>
        <strain evidence="5 6">CCM 7311</strain>
    </source>
</reference>
<dbReference type="Gene3D" id="3.40.1440.60">
    <property type="entry name" value="PriA, 3(prime) DNA-binding domain"/>
    <property type="match status" value="1"/>
</dbReference>